<keyword evidence="2" id="KW-0472">Membrane</keyword>
<protein>
    <submittedName>
        <fullName evidence="3">ABC transporter</fullName>
    </submittedName>
</protein>
<feature type="transmembrane region" description="Helical" evidence="2">
    <location>
        <begin position="247"/>
        <end position="269"/>
    </location>
</feature>
<reference evidence="3" key="1">
    <citation type="submission" date="2021-03" db="EMBL/GenBank/DDBJ databases">
        <title>Microbacterium sp. nov., a novel actinobacterium isolated from cow dung.</title>
        <authorList>
            <person name="Zhang L."/>
        </authorList>
    </citation>
    <scope>NUCLEOTIDE SEQUENCE</scope>
    <source>
        <strain evidence="3">NEAU-LLB</strain>
    </source>
</reference>
<feature type="transmembrane region" description="Helical" evidence="2">
    <location>
        <begin position="177"/>
        <end position="200"/>
    </location>
</feature>
<keyword evidence="2" id="KW-0812">Transmembrane</keyword>
<feature type="region of interest" description="Disordered" evidence="1">
    <location>
        <begin position="1"/>
        <end position="112"/>
    </location>
</feature>
<feature type="compositionally biased region" description="Basic and acidic residues" evidence="1">
    <location>
        <begin position="1"/>
        <end position="11"/>
    </location>
</feature>
<dbReference type="AlphaFoldDB" id="A0A939QIC9"/>
<evidence type="ECO:0000256" key="2">
    <source>
        <dbReference type="SAM" id="Phobius"/>
    </source>
</evidence>
<organism evidence="3 4">
    <name type="scientific">Microbacterium stercoris</name>
    <dbReference type="NCBI Taxonomy" id="2820289"/>
    <lineage>
        <taxon>Bacteria</taxon>
        <taxon>Bacillati</taxon>
        <taxon>Actinomycetota</taxon>
        <taxon>Actinomycetes</taxon>
        <taxon>Micrococcales</taxon>
        <taxon>Microbacteriaceae</taxon>
        <taxon>Microbacterium</taxon>
    </lineage>
</organism>
<accession>A0A939QIC9</accession>
<evidence type="ECO:0000256" key="1">
    <source>
        <dbReference type="SAM" id="MobiDB-lite"/>
    </source>
</evidence>
<evidence type="ECO:0000313" key="4">
    <source>
        <dbReference type="Proteomes" id="UP000680132"/>
    </source>
</evidence>
<feature type="transmembrane region" description="Helical" evidence="2">
    <location>
        <begin position="289"/>
        <end position="312"/>
    </location>
</feature>
<sequence>MSDAKGPRDEPQNGELTSDAENAEVSAADTGDVPTSRREARTDSTEVISTPADDSPVETPAAPAAEAPDYDKLAAELDALEQRGASTTVNTRSASGDASAAGASAPKKNPWFEEADRTQTFTASDAYDAPAAPVITASEPVVPESHVAPAPAPAQLPVFVQAPEPPRLKGNRGASGLIGLVAAIVFAVLYFGAKLGIAALAGEVSLENIADWSIDTATSLGFWTTVVVFFLGFWLLGSLVNRARWAAWVLLGVFVALIAWAGHIAGALVDAPFWELTTSETLEEIGRQLLSPLAIAAFVFAREITIWFGAWVSRRGAKVTARNAEAQAEYERTLADGPKLG</sequence>
<evidence type="ECO:0000313" key="3">
    <source>
        <dbReference type="EMBL" id="MBO3663469.1"/>
    </source>
</evidence>
<dbReference type="RefSeq" id="WP_208502616.1">
    <property type="nucleotide sequence ID" value="NZ_JAGFOA010000003.1"/>
</dbReference>
<gene>
    <name evidence="3" type="ORF">J5V96_08080</name>
</gene>
<feature type="compositionally biased region" description="Basic and acidic residues" evidence="1">
    <location>
        <begin position="35"/>
        <end position="44"/>
    </location>
</feature>
<feature type="transmembrane region" description="Helical" evidence="2">
    <location>
        <begin position="220"/>
        <end position="240"/>
    </location>
</feature>
<dbReference type="Proteomes" id="UP000680132">
    <property type="component" value="Unassembled WGS sequence"/>
</dbReference>
<dbReference type="EMBL" id="JAGFOA010000003">
    <property type="protein sequence ID" value="MBO3663469.1"/>
    <property type="molecule type" value="Genomic_DNA"/>
</dbReference>
<feature type="compositionally biased region" description="Low complexity" evidence="1">
    <location>
        <begin position="93"/>
        <end position="105"/>
    </location>
</feature>
<proteinExistence type="predicted"/>
<keyword evidence="4" id="KW-1185">Reference proteome</keyword>
<comment type="caution">
    <text evidence="3">The sequence shown here is derived from an EMBL/GenBank/DDBJ whole genome shotgun (WGS) entry which is preliminary data.</text>
</comment>
<name>A0A939QIC9_9MICO</name>
<keyword evidence="2" id="KW-1133">Transmembrane helix</keyword>